<evidence type="ECO:0000313" key="4">
    <source>
        <dbReference type="Proteomes" id="UP001139494"/>
    </source>
</evidence>
<dbReference type="EMBL" id="JAHLKM010000017">
    <property type="protein sequence ID" value="MCQ4334113.1"/>
    <property type="molecule type" value="Genomic_DNA"/>
</dbReference>
<evidence type="ECO:0000256" key="1">
    <source>
        <dbReference type="SAM" id="MobiDB-lite"/>
    </source>
</evidence>
<feature type="region of interest" description="Disordered" evidence="1">
    <location>
        <begin position="429"/>
        <end position="496"/>
    </location>
</feature>
<organism evidence="3 4">
    <name type="scientific">Natronomonas aquatica</name>
    <dbReference type="NCBI Taxonomy" id="2841590"/>
    <lineage>
        <taxon>Archaea</taxon>
        <taxon>Methanobacteriati</taxon>
        <taxon>Methanobacteriota</taxon>
        <taxon>Stenosarchaea group</taxon>
        <taxon>Halobacteria</taxon>
        <taxon>Halobacteriales</taxon>
        <taxon>Natronomonadaceae</taxon>
        <taxon>Natronomonas</taxon>
    </lineage>
</organism>
<sequence>MRKPNHDDETSAEETDGFKLDAHGVAIDSTQLKQAGKQLTGHRTNDSRIRNTLTWILRSSTRRGITSGLVGLLIALVAVIGAERFFPGRYPLAFSGGAIPMSYEIQLSVTVFITSIILFGPTWLLLSLIVNLKPYDTQGGDRATLLLGSARSGKLTARYERKNGSNETIKRALEEVHTDAIPLHNTDDSTEEFINEYLSEAEGSLYGMECSITEKKPRDTLTKGEPAKELLAGENDRGLPIDNVAGVLASGDFSAVVQVTFAPRNKSDIVYENHKTRVESGADQWLPIRTIGLLLEDESDSDSDGDNHPRNPQRLESIKELNGSSLFDINIRVVLTADDEAQAERTFEQITTMIDAASSERYQIERVDSIDTGWLSWGDVDADTVRERMYNHELITNHRYYVPLQRKRTNLTVDNETIWNFILLPGKGNRDTQRGLNTTSRAQVPTDRPTDTQMDALRAEPADDTPQDTASTASDDEEQNAAGADTDTSPQRSDEE</sequence>
<keyword evidence="2" id="KW-1133">Transmembrane helix</keyword>
<feature type="compositionally biased region" description="Polar residues" evidence="1">
    <location>
        <begin position="434"/>
        <end position="443"/>
    </location>
</feature>
<dbReference type="Proteomes" id="UP001139494">
    <property type="component" value="Unassembled WGS sequence"/>
</dbReference>
<accession>A0A9R1CUN7</accession>
<reference evidence="3" key="1">
    <citation type="journal article" date="2023" name="Front. Microbiol.">
        <title>Genomic-based phylogenetic and metabolic analyses of the genus Natronomonas, and description of Natronomonas aquatica sp. nov.</title>
        <authorList>
            <person name="Garcia-Roldan A."/>
            <person name="Duran-Viseras A."/>
            <person name="de la Haba R.R."/>
            <person name="Corral P."/>
            <person name="Sanchez-Porro C."/>
            <person name="Ventosa A."/>
        </authorList>
    </citation>
    <scope>NUCLEOTIDE SEQUENCE</scope>
    <source>
        <strain evidence="3">F2-12</strain>
    </source>
</reference>
<keyword evidence="4" id="KW-1185">Reference proteome</keyword>
<feature type="transmembrane region" description="Helical" evidence="2">
    <location>
        <begin position="105"/>
        <end position="126"/>
    </location>
</feature>
<protein>
    <submittedName>
        <fullName evidence="3">Uncharacterized protein</fullName>
    </submittedName>
</protein>
<evidence type="ECO:0000313" key="3">
    <source>
        <dbReference type="EMBL" id="MCQ4334113.1"/>
    </source>
</evidence>
<dbReference type="RefSeq" id="WP_256030149.1">
    <property type="nucleotide sequence ID" value="NZ_JAHLKM010000017.1"/>
</dbReference>
<keyword evidence="2" id="KW-0812">Transmembrane</keyword>
<dbReference type="AlphaFoldDB" id="A0A9R1CUN7"/>
<evidence type="ECO:0000256" key="2">
    <source>
        <dbReference type="SAM" id="Phobius"/>
    </source>
</evidence>
<feature type="transmembrane region" description="Helical" evidence="2">
    <location>
        <begin position="65"/>
        <end position="85"/>
    </location>
</feature>
<name>A0A9R1CUN7_9EURY</name>
<proteinExistence type="predicted"/>
<feature type="compositionally biased region" description="Polar residues" evidence="1">
    <location>
        <begin position="486"/>
        <end position="496"/>
    </location>
</feature>
<keyword evidence="2" id="KW-0472">Membrane</keyword>
<comment type="caution">
    <text evidence="3">The sequence shown here is derived from an EMBL/GenBank/DDBJ whole genome shotgun (WGS) entry which is preliminary data.</text>
</comment>
<gene>
    <name evidence="3" type="ORF">KM295_11605</name>
</gene>